<keyword evidence="8 10" id="KW-0472">Membrane</keyword>
<evidence type="ECO:0000256" key="8">
    <source>
        <dbReference type="ARBA" id="ARBA00023136"/>
    </source>
</evidence>
<evidence type="ECO:0000256" key="10">
    <source>
        <dbReference type="SAM" id="Phobius"/>
    </source>
</evidence>
<evidence type="ECO:0000256" key="9">
    <source>
        <dbReference type="ARBA" id="ARBA00023315"/>
    </source>
</evidence>
<keyword evidence="7 10" id="KW-1133">Transmembrane helix</keyword>
<dbReference type="InterPro" id="IPR004960">
    <property type="entry name" value="LipA_acyltrans"/>
</dbReference>
<comment type="caution">
    <text evidence="11">The sequence shown here is derived from an EMBL/GenBank/DDBJ whole genome shotgun (WGS) entry which is preliminary data.</text>
</comment>
<keyword evidence="9" id="KW-0012">Acyltransferase</keyword>
<evidence type="ECO:0000256" key="1">
    <source>
        <dbReference type="ARBA" id="ARBA00004533"/>
    </source>
</evidence>
<dbReference type="PANTHER" id="PTHR30606">
    <property type="entry name" value="LIPID A BIOSYNTHESIS LAUROYL ACYLTRANSFERASE"/>
    <property type="match status" value="1"/>
</dbReference>
<name>H5TB13_9ALTE</name>
<protein>
    <submittedName>
        <fullName evidence="11">Protein ddg</fullName>
    </submittedName>
</protein>
<evidence type="ECO:0000256" key="4">
    <source>
        <dbReference type="ARBA" id="ARBA00022679"/>
    </source>
</evidence>
<feature type="transmembrane region" description="Helical" evidence="10">
    <location>
        <begin position="37"/>
        <end position="60"/>
    </location>
</feature>
<sequence length="328" mass="37268">MSTSPEARLTPSLSASPSIKKVIAPKFSWRFLLPNYWLIWFGVLILYSLTWLPFGLIKMLGLGFGKVIKRVAPKRVKVARRNLELCFKDWSSAHVEAVINANINRTGMALFETAMGWWWPSWRVQKHCTVEGYEAVQEVLDSGKGVFGLALHNVNLEMACRGLGYKHKSIAFYRKHNNPLIDYLQYKGRTRSNKYFIDKRNAKALIQAMNAGELCLYLPDQDYGAKQSLFVPFGGVSKTATTGATLMFASRTDAVPFLITSQYTNTGYVIKFVSALEYLADKQLSKEEALTLLNADILKAIEQQPESYLWMHKRFKTRPSDAPESLYK</sequence>
<dbReference type="InterPro" id="IPR011920">
    <property type="entry name" value="Lipid_A_LpxL_LpxP"/>
</dbReference>
<keyword evidence="2" id="KW-1003">Cell membrane</keyword>
<dbReference type="NCBIfam" id="TIGR02207">
    <property type="entry name" value="lipid_A_htrB"/>
    <property type="match status" value="1"/>
</dbReference>
<accession>H5TB13</accession>
<keyword evidence="12" id="KW-1185">Reference proteome</keyword>
<dbReference type="PIRSF" id="PIRSF026649">
    <property type="entry name" value="MsbB"/>
    <property type="match status" value="1"/>
</dbReference>
<dbReference type="Proteomes" id="UP000053586">
    <property type="component" value="Unassembled WGS sequence"/>
</dbReference>
<dbReference type="Pfam" id="PF03279">
    <property type="entry name" value="Lip_A_acyltrans"/>
    <property type="match status" value="1"/>
</dbReference>
<evidence type="ECO:0000256" key="3">
    <source>
        <dbReference type="ARBA" id="ARBA00022519"/>
    </source>
</evidence>
<dbReference type="PANTHER" id="PTHR30606:SF9">
    <property type="entry name" value="LIPID A BIOSYNTHESIS LAUROYLTRANSFERASE"/>
    <property type="match status" value="1"/>
</dbReference>
<evidence type="ECO:0000313" key="12">
    <source>
        <dbReference type="Proteomes" id="UP000053586"/>
    </source>
</evidence>
<dbReference type="GO" id="GO:0009103">
    <property type="term" value="P:lipopolysaccharide biosynthetic process"/>
    <property type="evidence" value="ECO:0007669"/>
    <property type="project" value="UniProtKB-KW"/>
</dbReference>
<keyword evidence="3" id="KW-0997">Cell inner membrane</keyword>
<keyword evidence="4" id="KW-0808">Transferase</keyword>
<keyword evidence="6" id="KW-0448">Lipopolysaccharide biosynthesis</keyword>
<dbReference type="GO" id="GO:0016746">
    <property type="term" value="F:acyltransferase activity"/>
    <property type="evidence" value="ECO:0007669"/>
    <property type="project" value="UniProtKB-KW"/>
</dbReference>
<dbReference type="EMBL" id="BAET01000013">
    <property type="protein sequence ID" value="GAB55490.1"/>
    <property type="molecule type" value="Genomic_DNA"/>
</dbReference>
<evidence type="ECO:0000256" key="2">
    <source>
        <dbReference type="ARBA" id="ARBA00022475"/>
    </source>
</evidence>
<dbReference type="GO" id="GO:0005886">
    <property type="term" value="C:plasma membrane"/>
    <property type="evidence" value="ECO:0007669"/>
    <property type="project" value="UniProtKB-SubCell"/>
</dbReference>
<dbReference type="STRING" id="56804.BAE46_05700"/>
<dbReference type="AlphaFoldDB" id="H5TB13"/>
<dbReference type="CDD" id="cd07984">
    <property type="entry name" value="LPLAT_LABLAT-like"/>
    <property type="match status" value="1"/>
</dbReference>
<gene>
    <name evidence="11" type="primary">ddg</name>
    <name evidence="11" type="ORF">GPUN_1366</name>
</gene>
<comment type="subcellular location">
    <subcellularLocation>
        <location evidence="1">Cell inner membrane</location>
    </subcellularLocation>
</comment>
<evidence type="ECO:0000256" key="5">
    <source>
        <dbReference type="ARBA" id="ARBA00022692"/>
    </source>
</evidence>
<evidence type="ECO:0000256" key="7">
    <source>
        <dbReference type="ARBA" id="ARBA00022989"/>
    </source>
</evidence>
<evidence type="ECO:0000313" key="11">
    <source>
        <dbReference type="EMBL" id="GAB55490.1"/>
    </source>
</evidence>
<organism evidence="11 12">
    <name type="scientific">Glaciecola punicea ACAM 611</name>
    <dbReference type="NCBI Taxonomy" id="1121923"/>
    <lineage>
        <taxon>Bacteria</taxon>
        <taxon>Pseudomonadati</taxon>
        <taxon>Pseudomonadota</taxon>
        <taxon>Gammaproteobacteria</taxon>
        <taxon>Alteromonadales</taxon>
        <taxon>Alteromonadaceae</taxon>
        <taxon>Glaciecola</taxon>
    </lineage>
</organism>
<reference evidence="11 12" key="2">
    <citation type="journal article" date="2017" name="Antonie Van Leeuwenhoek">
        <title>Rhizobium rhizosphaerae sp. nov., a novel species isolated from rice rhizosphere.</title>
        <authorList>
            <person name="Zhao J.J."/>
            <person name="Zhang J."/>
            <person name="Zhang R.J."/>
            <person name="Zhang C.W."/>
            <person name="Yin H.Q."/>
            <person name="Zhang X.X."/>
        </authorList>
    </citation>
    <scope>NUCLEOTIDE SEQUENCE [LARGE SCALE GENOMIC DNA]</scope>
    <source>
        <strain evidence="11 12">ACAM 611</strain>
    </source>
</reference>
<keyword evidence="5 10" id="KW-0812">Transmembrane</keyword>
<proteinExistence type="predicted"/>
<dbReference type="GO" id="GO:0009245">
    <property type="term" value="P:lipid A biosynthetic process"/>
    <property type="evidence" value="ECO:0007669"/>
    <property type="project" value="InterPro"/>
</dbReference>
<evidence type="ECO:0000256" key="6">
    <source>
        <dbReference type="ARBA" id="ARBA00022985"/>
    </source>
</evidence>
<dbReference type="eggNOG" id="COG1560">
    <property type="taxonomic scope" value="Bacteria"/>
</dbReference>
<reference evidence="11 12" key="1">
    <citation type="journal article" date="2012" name="J. Bacteriol.">
        <title>Genome sequence of proteorhodopsin-containing sea ice bacterium Glaciecola punicea ACAM 611T.</title>
        <authorList>
            <person name="Qin Q.-L."/>
            <person name="Xie B.-B."/>
            <person name="Shu Y.-L."/>
            <person name="Rong J.-C."/>
            <person name="Zhao D.-L."/>
            <person name="Zhang X.-Y."/>
            <person name="Chen X.-L."/>
            <person name="Zhou B.-C."/>
            <person name="Zhanga Y.-Z."/>
        </authorList>
    </citation>
    <scope>NUCLEOTIDE SEQUENCE [LARGE SCALE GENOMIC DNA]</scope>
    <source>
        <strain evidence="11 12">ACAM 611</strain>
    </source>
</reference>